<protein>
    <submittedName>
        <fullName evidence="6">Transcriptional repressor ILP1</fullName>
    </submittedName>
</protein>
<dbReference type="GO" id="GO:0000390">
    <property type="term" value="P:spliceosomal complex disassembly"/>
    <property type="evidence" value="ECO:0007669"/>
    <property type="project" value="InterPro"/>
</dbReference>
<dbReference type="InterPro" id="IPR012890">
    <property type="entry name" value="GCFC2-like"/>
</dbReference>
<keyword evidence="7" id="KW-1185">Reference proteome</keyword>
<dbReference type="EMBL" id="JAUIZM010000004">
    <property type="protein sequence ID" value="KAK1386914.1"/>
    <property type="molecule type" value="Genomic_DNA"/>
</dbReference>
<gene>
    <name evidence="6" type="ORF">POM88_015092</name>
</gene>
<dbReference type="GO" id="GO:0003677">
    <property type="term" value="F:DNA binding"/>
    <property type="evidence" value="ECO:0007669"/>
    <property type="project" value="InterPro"/>
</dbReference>
<dbReference type="PANTHER" id="PTHR12214:SF0">
    <property type="entry name" value="LD29489P"/>
    <property type="match status" value="1"/>
</dbReference>
<feature type="compositionally biased region" description="Low complexity" evidence="4">
    <location>
        <begin position="25"/>
        <end position="49"/>
    </location>
</feature>
<evidence type="ECO:0000313" key="6">
    <source>
        <dbReference type="EMBL" id="KAK1386914.1"/>
    </source>
</evidence>
<feature type="compositionally biased region" description="Low complexity" evidence="4">
    <location>
        <begin position="75"/>
        <end position="85"/>
    </location>
</feature>
<organism evidence="6 7">
    <name type="scientific">Heracleum sosnowskyi</name>
    <dbReference type="NCBI Taxonomy" id="360622"/>
    <lineage>
        <taxon>Eukaryota</taxon>
        <taxon>Viridiplantae</taxon>
        <taxon>Streptophyta</taxon>
        <taxon>Embryophyta</taxon>
        <taxon>Tracheophyta</taxon>
        <taxon>Spermatophyta</taxon>
        <taxon>Magnoliopsida</taxon>
        <taxon>eudicotyledons</taxon>
        <taxon>Gunneridae</taxon>
        <taxon>Pentapetalae</taxon>
        <taxon>asterids</taxon>
        <taxon>campanulids</taxon>
        <taxon>Apiales</taxon>
        <taxon>Apiaceae</taxon>
        <taxon>Apioideae</taxon>
        <taxon>apioid superclade</taxon>
        <taxon>Tordylieae</taxon>
        <taxon>Tordyliinae</taxon>
        <taxon>Heracleum</taxon>
    </lineage>
</organism>
<evidence type="ECO:0000313" key="7">
    <source>
        <dbReference type="Proteomes" id="UP001237642"/>
    </source>
</evidence>
<comment type="subcellular location">
    <subcellularLocation>
        <location evidence="1">Nucleus</location>
    </subcellularLocation>
</comment>
<dbReference type="InterPro" id="IPR022783">
    <property type="entry name" value="GCFC_dom"/>
</dbReference>
<dbReference type="PANTHER" id="PTHR12214">
    <property type="entry name" value="GC-RICH SEQUENCE DNA-BINDING FACTOR"/>
    <property type="match status" value="1"/>
</dbReference>
<evidence type="ECO:0000256" key="3">
    <source>
        <dbReference type="ARBA" id="ARBA00023242"/>
    </source>
</evidence>
<feature type="domain" description="GCF C-terminal" evidence="5">
    <location>
        <begin position="586"/>
        <end position="783"/>
    </location>
</feature>
<dbReference type="GO" id="GO:0071008">
    <property type="term" value="C:U2-type post-mRNA release spliceosomal complex"/>
    <property type="evidence" value="ECO:0007669"/>
    <property type="project" value="InterPro"/>
</dbReference>
<feature type="compositionally biased region" description="Basic and acidic residues" evidence="4">
    <location>
        <begin position="489"/>
        <end position="517"/>
    </location>
</feature>
<evidence type="ECO:0000256" key="4">
    <source>
        <dbReference type="SAM" id="MobiDB-lite"/>
    </source>
</evidence>
<accession>A0AAD8MVU9</accession>
<reference evidence="6" key="2">
    <citation type="submission" date="2023-05" db="EMBL/GenBank/DDBJ databases">
        <authorList>
            <person name="Schelkunov M.I."/>
        </authorList>
    </citation>
    <scope>NUCLEOTIDE SEQUENCE</scope>
    <source>
        <strain evidence="6">Hsosn_3</strain>
        <tissue evidence="6">Leaf</tissue>
    </source>
</reference>
<name>A0AAD8MVU9_9APIA</name>
<evidence type="ECO:0000259" key="5">
    <source>
        <dbReference type="Pfam" id="PF07842"/>
    </source>
</evidence>
<feature type="compositionally biased region" description="Basic and acidic residues" evidence="4">
    <location>
        <begin position="526"/>
        <end position="539"/>
    </location>
</feature>
<evidence type="ECO:0000256" key="2">
    <source>
        <dbReference type="ARBA" id="ARBA00010801"/>
    </source>
</evidence>
<feature type="compositionally biased region" description="Basic residues" evidence="4">
    <location>
        <begin position="1"/>
        <end position="10"/>
    </location>
</feature>
<evidence type="ECO:0000256" key="1">
    <source>
        <dbReference type="ARBA" id="ARBA00004123"/>
    </source>
</evidence>
<dbReference type="Pfam" id="PF15458">
    <property type="entry name" value="NTR2"/>
    <property type="match status" value="1"/>
</dbReference>
<feature type="region of interest" description="Disordered" evidence="4">
    <location>
        <begin position="144"/>
        <end position="174"/>
    </location>
</feature>
<proteinExistence type="inferred from homology"/>
<comment type="similarity">
    <text evidence="2">Belongs to the GCF family.</text>
</comment>
<dbReference type="InterPro" id="IPR028211">
    <property type="entry name" value="Ntr2"/>
</dbReference>
<reference evidence="6" key="1">
    <citation type="submission" date="2023-02" db="EMBL/GenBank/DDBJ databases">
        <title>Genome of toxic invasive species Heracleum sosnowskyi carries increased number of genes despite the absence of recent whole-genome duplications.</title>
        <authorList>
            <person name="Schelkunov M."/>
            <person name="Shtratnikova V."/>
            <person name="Makarenko M."/>
            <person name="Klepikova A."/>
            <person name="Omelchenko D."/>
            <person name="Novikova G."/>
            <person name="Obukhova E."/>
            <person name="Bogdanov V."/>
            <person name="Penin A."/>
            <person name="Logacheva M."/>
        </authorList>
    </citation>
    <scope>NUCLEOTIDE SEQUENCE</scope>
    <source>
        <strain evidence="6">Hsosn_3</strain>
        <tissue evidence="6">Leaf</tissue>
    </source>
</reference>
<feature type="compositionally biased region" description="Basic and acidic residues" evidence="4">
    <location>
        <begin position="150"/>
        <end position="172"/>
    </location>
</feature>
<feature type="region of interest" description="Disordered" evidence="4">
    <location>
        <begin position="484"/>
        <end position="562"/>
    </location>
</feature>
<comment type="caution">
    <text evidence="6">The sequence shown here is derived from an EMBL/GenBank/DDBJ whole genome shotgun (WGS) entry which is preliminary data.</text>
</comment>
<sequence>MSSRSRNFRRRTSEDDADDEDTKKPQFPSKPTTTTTPKPRKTPQQTPKKLLSFADDEDSDDSPFTRPSKPTSQGSKFSKPSPSSSNIKLTSAKDRVPLPKSSLSSNVQPQAGTYTKEALSELRKNTKTLAVSSKPQAEPVVILKGLIKPKSNDSDDLRDKVSDGRGRDKGDGEGEVGLILDKAEIAAIKAKRERLRQAGAVAPDFIALDSGSNHGEVEGLSDEEPEFRGRIAMFGERNDSGRKGVFEDTVDVGLKREVVSGSDVDDEDEEEKIWEEEQLRKGVGRRTDDGASRVVSSAVPAVQHQNVMYQAAPTSYQSAGALNIGGVGGSFPGLDVLSISQQAELSMKALHENMRRLKETHGRTMSSLTRTDENLSASLLKVTELENSLSAADEKFIFMQKLRDFVSVICDFLQNKAPYIEELEYQMQKLHEERAAAIVERRTADGNDEMIEIEAAVSAAMSVISRGGNSASMLDAATIAAQAASSASRESRNLPVKLDEFGRDENLQKRMDMTRRAEARRRRKARSDSKRLSSMEHDSPNQPIEGESSTDESDSESTAYQSNRNQLLQTAEQVFSDASEEYSQLSVVKEKFERWKRDYPSSYNDAYMSLSIPAIFSPYVRLELLKWDPLHEDSDFIDTKWHSLLFDYGVQEDDADANIIPELVEKVAVPILHHQISYCWDMLSTRETEYAVTATSLVFRYVPLSSKALGELVAALRDRLSDAVSELTVPTWNTLVMKAVPNSARVAAYKFGVSVRLMRNICLWNKVLSMAVLEKLALDDLLSGKILPHLRSIQSNVHDAVTRTERIIASLCGVWSGSSITGERSLKLQPLVDYLLVLGKILEKKHNSGGMEMGTSGLARRLKKMLVELNEYDHARQISRTFNLKEAL</sequence>
<dbReference type="AlphaFoldDB" id="A0AAD8MVU9"/>
<dbReference type="Pfam" id="PF07842">
    <property type="entry name" value="GCFC"/>
    <property type="match status" value="1"/>
</dbReference>
<keyword evidence="3" id="KW-0539">Nucleus</keyword>
<feature type="compositionally biased region" description="Polar residues" evidence="4">
    <location>
        <begin position="101"/>
        <end position="113"/>
    </location>
</feature>
<feature type="region of interest" description="Disordered" evidence="4">
    <location>
        <begin position="1"/>
        <end position="119"/>
    </location>
</feature>
<dbReference type="Proteomes" id="UP001237642">
    <property type="component" value="Unassembled WGS sequence"/>
</dbReference>